<dbReference type="AlphaFoldDB" id="A0A2I1HT22"/>
<comment type="caution">
    <text evidence="1">The sequence shown here is derived from an EMBL/GenBank/DDBJ whole genome shotgun (WGS) entry which is preliminary data.</text>
</comment>
<organism evidence="1 2">
    <name type="scientific">Rhizophagus irregularis</name>
    <dbReference type="NCBI Taxonomy" id="588596"/>
    <lineage>
        <taxon>Eukaryota</taxon>
        <taxon>Fungi</taxon>
        <taxon>Fungi incertae sedis</taxon>
        <taxon>Mucoromycota</taxon>
        <taxon>Glomeromycotina</taxon>
        <taxon>Glomeromycetes</taxon>
        <taxon>Glomerales</taxon>
        <taxon>Glomeraceae</taxon>
        <taxon>Rhizophagus</taxon>
    </lineage>
</organism>
<sequence>MCNQEFDSHLEIPIRLLKVEVMAKIQSFFVSNIKNEFAYVNQQYIEDEVHEMINEFTFLQFEEEKDEIDNRRNIPISEILNHEI</sequence>
<dbReference type="Proteomes" id="UP000234323">
    <property type="component" value="Unassembled WGS sequence"/>
</dbReference>
<evidence type="ECO:0000313" key="2">
    <source>
        <dbReference type="Proteomes" id="UP000234323"/>
    </source>
</evidence>
<proteinExistence type="predicted"/>
<gene>
    <name evidence="1" type="ORF">RhiirA4_487823</name>
</gene>
<name>A0A2I1HT22_9GLOM</name>
<keyword evidence="2" id="KW-1185">Reference proteome</keyword>
<evidence type="ECO:0000313" key="1">
    <source>
        <dbReference type="EMBL" id="PKY62035.1"/>
    </source>
</evidence>
<protein>
    <submittedName>
        <fullName evidence="1">Uncharacterized protein</fullName>
    </submittedName>
</protein>
<accession>A0A2I1HT22</accession>
<dbReference type="VEuPathDB" id="FungiDB:FUN_010280"/>
<dbReference type="EMBL" id="LLXI01006272">
    <property type="protein sequence ID" value="PKY62035.1"/>
    <property type="molecule type" value="Genomic_DNA"/>
</dbReference>
<reference evidence="1 2" key="1">
    <citation type="submission" date="2015-10" db="EMBL/GenBank/DDBJ databases">
        <title>Genome analyses suggest a sexual origin of heterokaryosis in a supposedly ancient asexual fungus.</title>
        <authorList>
            <person name="Ropars J."/>
            <person name="Sedzielewska K."/>
            <person name="Noel J."/>
            <person name="Charron P."/>
            <person name="Farinelli L."/>
            <person name="Marton T."/>
            <person name="Kruger M."/>
            <person name="Pelin A."/>
            <person name="Brachmann A."/>
            <person name="Corradi N."/>
        </authorList>
    </citation>
    <scope>NUCLEOTIDE SEQUENCE [LARGE SCALE GENOMIC DNA]</scope>
    <source>
        <strain evidence="1 2">A4</strain>
    </source>
</reference>